<dbReference type="Proteomes" id="UP000198336">
    <property type="component" value="Unassembled WGS sequence"/>
</dbReference>
<keyword evidence="2" id="KW-1185">Reference proteome</keyword>
<gene>
    <name evidence="1" type="ORF">B0A75_14300</name>
</gene>
<protein>
    <submittedName>
        <fullName evidence="1">Uncharacterized protein</fullName>
    </submittedName>
</protein>
<comment type="caution">
    <text evidence="1">The sequence shown here is derived from an EMBL/GenBank/DDBJ whole genome shotgun (WGS) entry which is preliminary data.</text>
</comment>
<reference evidence="1 2" key="1">
    <citation type="submission" date="2016-11" db="EMBL/GenBank/DDBJ databases">
        <title>Whole genomes of Flavobacteriaceae.</title>
        <authorList>
            <person name="Stine C."/>
            <person name="Li C."/>
            <person name="Tadesse D."/>
        </authorList>
    </citation>
    <scope>NUCLEOTIDE SEQUENCE [LARGE SCALE GENOMIC DNA]</scope>
    <source>
        <strain evidence="1 2">CCUG 59446</strain>
    </source>
</reference>
<name>A0A226HX05_9FLAO</name>
<dbReference type="EMBL" id="MUHA01000022">
    <property type="protein sequence ID" value="OXA98612.1"/>
    <property type="molecule type" value="Genomic_DNA"/>
</dbReference>
<organism evidence="1 2">
    <name type="scientific">Flavobacterium oncorhynchi</name>
    <dbReference type="NCBI Taxonomy" id="728056"/>
    <lineage>
        <taxon>Bacteria</taxon>
        <taxon>Pseudomonadati</taxon>
        <taxon>Bacteroidota</taxon>
        <taxon>Flavobacteriia</taxon>
        <taxon>Flavobacteriales</taxon>
        <taxon>Flavobacteriaceae</taxon>
        <taxon>Flavobacterium</taxon>
    </lineage>
</organism>
<evidence type="ECO:0000313" key="2">
    <source>
        <dbReference type="Proteomes" id="UP000198336"/>
    </source>
</evidence>
<dbReference type="AlphaFoldDB" id="A0A226HX05"/>
<accession>A0A226HX05</accession>
<proteinExistence type="predicted"/>
<dbReference type="RefSeq" id="WP_089054961.1">
    <property type="nucleotide sequence ID" value="NZ_MUHA01000022.1"/>
</dbReference>
<evidence type="ECO:0000313" key="1">
    <source>
        <dbReference type="EMBL" id="OXA98612.1"/>
    </source>
</evidence>
<sequence>MRNLNNVPKIILESKSIGHSIDFTWTRKKIDKFLDPLEQNQELENALTHINHKGSIGLTAALLEWIYWRFTGFTQATNDTQKRIEALWCSINNREQTNPLLFDTELEIPAVGPVDGALWIALMNVTMIDVRYRKGSYFLQNELLGLALLARHITPKKKTFDKWLSSTISNLVSLYPCTYSFIDLDESDESVYNSSNEPVICRDFFFDPEFKYSLEASENAIHNFIDNLDLKANPFLNSAKKAS</sequence>